<dbReference type="SUPFAM" id="SSF103473">
    <property type="entry name" value="MFS general substrate transporter"/>
    <property type="match status" value="1"/>
</dbReference>
<dbReference type="GO" id="GO:0022857">
    <property type="term" value="F:transmembrane transporter activity"/>
    <property type="evidence" value="ECO:0007669"/>
    <property type="project" value="InterPro"/>
</dbReference>
<dbReference type="GO" id="GO:0042908">
    <property type="term" value="P:xenobiotic transport"/>
    <property type="evidence" value="ECO:0007669"/>
    <property type="project" value="UniProtKB-ARBA"/>
</dbReference>
<dbReference type="Pfam" id="PF07690">
    <property type="entry name" value="MFS_1"/>
    <property type="match status" value="1"/>
</dbReference>
<feature type="transmembrane region" description="Helical" evidence="7">
    <location>
        <begin position="289"/>
        <end position="306"/>
    </location>
</feature>
<dbReference type="PANTHER" id="PTHR23502">
    <property type="entry name" value="MAJOR FACILITATOR SUPERFAMILY"/>
    <property type="match status" value="1"/>
</dbReference>
<dbReference type="InterPro" id="IPR011701">
    <property type="entry name" value="MFS"/>
</dbReference>
<feature type="transmembrane region" description="Helical" evidence="7">
    <location>
        <begin position="168"/>
        <end position="187"/>
    </location>
</feature>
<feature type="transmembrane region" description="Helical" evidence="7">
    <location>
        <begin position="199"/>
        <end position="216"/>
    </location>
</feature>
<feature type="transmembrane region" description="Helical" evidence="7">
    <location>
        <begin position="440"/>
        <end position="461"/>
    </location>
</feature>
<accession>A0A3N2PMK3</accession>
<gene>
    <name evidence="9" type="ORF">SODALDRAFT_328139</name>
</gene>
<evidence type="ECO:0000256" key="5">
    <source>
        <dbReference type="ARBA" id="ARBA00023180"/>
    </source>
</evidence>
<evidence type="ECO:0000256" key="7">
    <source>
        <dbReference type="SAM" id="Phobius"/>
    </source>
</evidence>
<keyword evidence="2 7" id="KW-0812">Transmembrane</keyword>
<dbReference type="InterPro" id="IPR020846">
    <property type="entry name" value="MFS_dom"/>
</dbReference>
<evidence type="ECO:0000256" key="4">
    <source>
        <dbReference type="ARBA" id="ARBA00023136"/>
    </source>
</evidence>
<keyword evidence="4 7" id="KW-0472">Membrane</keyword>
<dbReference type="OrthoDB" id="3365399at2759"/>
<keyword evidence="10" id="KW-1185">Reference proteome</keyword>
<feature type="domain" description="Major facilitator superfamily (MFS) profile" evidence="8">
    <location>
        <begin position="133"/>
        <end position="561"/>
    </location>
</feature>
<dbReference type="GO" id="GO:0140115">
    <property type="term" value="P:export across plasma membrane"/>
    <property type="evidence" value="ECO:0007669"/>
    <property type="project" value="UniProtKB-ARBA"/>
</dbReference>
<feature type="transmembrane region" description="Helical" evidence="7">
    <location>
        <begin position="398"/>
        <end position="419"/>
    </location>
</feature>
<feature type="transmembrane region" description="Helical" evidence="7">
    <location>
        <begin position="127"/>
        <end position="148"/>
    </location>
</feature>
<feature type="transmembrane region" description="Helical" evidence="7">
    <location>
        <begin position="222"/>
        <end position="243"/>
    </location>
</feature>
<reference evidence="9 10" key="1">
    <citation type="journal article" date="2018" name="Mol. Ecol.">
        <title>The obligate alkalophilic soda-lake fungus Sodiomyces alkalinus has shifted to a protein diet.</title>
        <authorList>
            <person name="Grum-Grzhimaylo A.A."/>
            <person name="Falkoski D.L."/>
            <person name="van den Heuvel J."/>
            <person name="Valero-Jimenez C.A."/>
            <person name="Min B."/>
            <person name="Choi I.G."/>
            <person name="Lipzen A."/>
            <person name="Daum C.G."/>
            <person name="Aanen D.K."/>
            <person name="Tsang A."/>
            <person name="Henrissat B."/>
            <person name="Bilanenko E.N."/>
            <person name="de Vries R.P."/>
            <person name="van Kan J.A.L."/>
            <person name="Grigoriev I.V."/>
            <person name="Debets A.J.M."/>
        </authorList>
    </citation>
    <scope>NUCLEOTIDE SEQUENCE [LARGE SCALE GENOMIC DNA]</scope>
    <source>
        <strain evidence="9 10">F11</strain>
    </source>
</reference>
<organism evidence="9 10">
    <name type="scientific">Sodiomyces alkalinus (strain CBS 110278 / VKM F-3762 / F11)</name>
    <name type="common">Alkaliphilic filamentous fungus</name>
    <dbReference type="NCBI Taxonomy" id="1314773"/>
    <lineage>
        <taxon>Eukaryota</taxon>
        <taxon>Fungi</taxon>
        <taxon>Dikarya</taxon>
        <taxon>Ascomycota</taxon>
        <taxon>Pezizomycotina</taxon>
        <taxon>Sordariomycetes</taxon>
        <taxon>Hypocreomycetidae</taxon>
        <taxon>Glomerellales</taxon>
        <taxon>Plectosphaerellaceae</taxon>
        <taxon>Sodiomyces</taxon>
    </lineage>
</organism>
<dbReference type="CDD" id="cd17323">
    <property type="entry name" value="MFS_Tpo1_MDR_like"/>
    <property type="match status" value="1"/>
</dbReference>
<evidence type="ECO:0000259" key="8">
    <source>
        <dbReference type="PROSITE" id="PS50850"/>
    </source>
</evidence>
<protein>
    <submittedName>
        <fullName evidence="9">Polyamine transporter 3</fullName>
    </submittedName>
</protein>
<dbReference type="Proteomes" id="UP000272025">
    <property type="component" value="Unassembled WGS sequence"/>
</dbReference>
<feature type="transmembrane region" description="Helical" evidence="7">
    <location>
        <begin position="500"/>
        <end position="523"/>
    </location>
</feature>
<dbReference type="InterPro" id="IPR036259">
    <property type="entry name" value="MFS_trans_sf"/>
</dbReference>
<feature type="region of interest" description="Disordered" evidence="6">
    <location>
        <begin position="1"/>
        <end position="45"/>
    </location>
</feature>
<dbReference type="Gene3D" id="1.20.1250.20">
    <property type="entry name" value="MFS general substrate transporter like domains"/>
    <property type="match status" value="1"/>
</dbReference>
<comment type="subcellular location">
    <subcellularLocation>
        <location evidence="1">Membrane</location>
        <topology evidence="1">Multi-pass membrane protein</topology>
    </subcellularLocation>
</comment>
<dbReference type="GO" id="GO:0005886">
    <property type="term" value="C:plasma membrane"/>
    <property type="evidence" value="ECO:0007669"/>
    <property type="project" value="TreeGrafter"/>
</dbReference>
<dbReference type="PROSITE" id="PS50850">
    <property type="entry name" value="MFS"/>
    <property type="match status" value="1"/>
</dbReference>
<evidence type="ECO:0000256" key="3">
    <source>
        <dbReference type="ARBA" id="ARBA00022989"/>
    </source>
</evidence>
<evidence type="ECO:0000313" key="9">
    <source>
        <dbReference type="EMBL" id="ROT35755.1"/>
    </source>
</evidence>
<evidence type="ECO:0000313" key="10">
    <source>
        <dbReference type="Proteomes" id="UP000272025"/>
    </source>
</evidence>
<dbReference type="EMBL" id="ML119060">
    <property type="protein sequence ID" value="ROT35755.1"/>
    <property type="molecule type" value="Genomic_DNA"/>
</dbReference>
<dbReference type="PANTHER" id="PTHR23502:SF12">
    <property type="entry name" value="MULTIDRUG TRANSPORTER, PUTATIVE (AFU_ORTHOLOGUE AFUA_1G06440)-RELATED"/>
    <property type="match status" value="1"/>
</dbReference>
<name>A0A3N2PMK3_SODAK</name>
<feature type="transmembrane region" description="Helical" evidence="7">
    <location>
        <begin position="535"/>
        <end position="555"/>
    </location>
</feature>
<dbReference type="InterPro" id="IPR005829">
    <property type="entry name" value="Sugar_transporter_CS"/>
</dbReference>
<dbReference type="FunFam" id="1.20.1250.20:FF:000011">
    <property type="entry name" value="MFS multidrug transporter, putative"/>
    <property type="match status" value="1"/>
</dbReference>
<dbReference type="AlphaFoldDB" id="A0A3N2PMK3"/>
<dbReference type="RefSeq" id="XP_028463561.1">
    <property type="nucleotide sequence ID" value="XM_028610609.1"/>
</dbReference>
<feature type="transmembrane region" description="Helical" evidence="7">
    <location>
        <begin position="361"/>
        <end position="386"/>
    </location>
</feature>
<feature type="transmembrane region" description="Helical" evidence="7">
    <location>
        <begin position="264"/>
        <end position="283"/>
    </location>
</feature>
<keyword evidence="3 7" id="KW-1133">Transmembrane helix</keyword>
<keyword evidence="5" id="KW-0325">Glycoprotein</keyword>
<evidence type="ECO:0000256" key="1">
    <source>
        <dbReference type="ARBA" id="ARBA00004141"/>
    </source>
</evidence>
<dbReference type="STRING" id="1314773.A0A3N2PMK3"/>
<feature type="region of interest" description="Disordered" evidence="6">
    <location>
        <begin position="575"/>
        <end position="605"/>
    </location>
</feature>
<sequence>MVASISDPEKGTDVADGSSSSTSIHGEIKNGTGPERPPDRLDFSDPAHHLVVDADVQEPTDLDLDLDVQIEAVKTQSVSVSVAGVGAGAGGATLAQTRTGASTASRPPDFEVAFAPDDPENPRNWPLWYRCWSLGVLSIATWIVVLYSTSYTASIPGIMEEFGTSMSYTTLGLTTYLIGLATGCLVVAPLSELFGRRKVYLVCTSVFMVMIVPSGLSSSIQGIFVARFIGAVFGASLISNCPGSVFDLTDDHNRAFYMSMWSMAPMNGPATGPIIGGFVFQYLGWRWCNWIVLIMTGIILLAMFTVKETYAPNILRAKVARLRKETDDPRWWCRYDNRVSTMQVFKTSLGRPFVLAATEPILWAFNIWVSTLYSILYLCFVAYPIVFSQNRGWGPGMSGLAFTGIGIGTFLAVACEPLVRRIINAHPRDPKTGRIPPEAAARALALGAVLTPIGQLVFAWTCLPTSIHWAIPIAFGIPFGAGNTLVFVYSSNYLAGAYGIYSASALAGNAVIRSLAGGLLPLAGPSMYAAMTPQWAGTFLGLLEVALVPVPFVFWRYGDRIRAKSRVIRHLREDHEKNESRRVRAEARAAEKAGEARIEEEGKRE</sequence>
<feature type="transmembrane region" description="Helical" evidence="7">
    <location>
        <begin position="467"/>
        <end position="488"/>
    </location>
</feature>
<dbReference type="GeneID" id="39579087"/>
<feature type="compositionally biased region" description="Basic and acidic residues" evidence="6">
    <location>
        <begin position="36"/>
        <end position="45"/>
    </location>
</feature>
<evidence type="ECO:0000256" key="2">
    <source>
        <dbReference type="ARBA" id="ARBA00022692"/>
    </source>
</evidence>
<proteinExistence type="predicted"/>
<evidence type="ECO:0000256" key="6">
    <source>
        <dbReference type="SAM" id="MobiDB-lite"/>
    </source>
</evidence>
<dbReference type="PROSITE" id="PS00216">
    <property type="entry name" value="SUGAR_TRANSPORT_1"/>
    <property type="match status" value="1"/>
</dbReference>